<evidence type="ECO:0000313" key="3">
    <source>
        <dbReference type="Proteomes" id="UP001642360"/>
    </source>
</evidence>
<accession>A0ABC8QL48</accession>
<feature type="non-terminal residue" evidence="1">
    <location>
        <position position="1"/>
    </location>
</feature>
<comment type="caution">
    <text evidence="1">The sequence shown here is derived from an EMBL/GenBank/DDBJ whole genome shotgun (WGS) entry which is preliminary data.</text>
</comment>
<gene>
    <name evidence="2" type="ORF">ILEXP_LOCUS18196</name>
    <name evidence="1" type="ORF">ILEXP_LOCUS265</name>
</gene>
<evidence type="ECO:0000313" key="2">
    <source>
        <dbReference type="EMBL" id="CAK9150084.1"/>
    </source>
</evidence>
<dbReference type="EMBL" id="CAUOFW020001979">
    <property type="protein sequence ID" value="CAK9150084.1"/>
    <property type="molecule type" value="Genomic_DNA"/>
</dbReference>
<proteinExistence type="predicted"/>
<dbReference type="EMBL" id="CAUOFW020000003">
    <property type="protein sequence ID" value="CAK9133356.1"/>
    <property type="molecule type" value="Genomic_DNA"/>
</dbReference>
<reference evidence="1 3" key="1">
    <citation type="submission" date="2024-02" db="EMBL/GenBank/DDBJ databases">
        <authorList>
            <person name="Vignale AGUSTIN F."/>
            <person name="Sosa J E."/>
            <person name="Modenutti C."/>
        </authorList>
    </citation>
    <scope>NUCLEOTIDE SEQUENCE [LARGE SCALE GENOMIC DNA]</scope>
</reference>
<dbReference type="Proteomes" id="UP001642360">
    <property type="component" value="Unassembled WGS sequence"/>
</dbReference>
<name>A0ABC8QL48_9AQUA</name>
<dbReference type="AlphaFoldDB" id="A0ABC8QL48"/>
<sequence length="80" mass="8735">IRLSQSVSFNTGGSNAFDTATNKCYYHTNFLDEEEDPEVETSTEMGTAENCAQSKGPKWWFNLQGGGLFCSALLSQLSSS</sequence>
<organism evidence="1 3">
    <name type="scientific">Ilex paraguariensis</name>
    <name type="common">yerba mate</name>
    <dbReference type="NCBI Taxonomy" id="185542"/>
    <lineage>
        <taxon>Eukaryota</taxon>
        <taxon>Viridiplantae</taxon>
        <taxon>Streptophyta</taxon>
        <taxon>Embryophyta</taxon>
        <taxon>Tracheophyta</taxon>
        <taxon>Spermatophyta</taxon>
        <taxon>Magnoliopsida</taxon>
        <taxon>eudicotyledons</taxon>
        <taxon>Gunneridae</taxon>
        <taxon>Pentapetalae</taxon>
        <taxon>asterids</taxon>
        <taxon>campanulids</taxon>
        <taxon>Aquifoliales</taxon>
        <taxon>Aquifoliaceae</taxon>
        <taxon>Ilex</taxon>
    </lineage>
</organism>
<keyword evidence="3" id="KW-1185">Reference proteome</keyword>
<evidence type="ECO:0000313" key="1">
    <source>
        <dbReference type="EMBL" id="CAK9133356.1"/>
    </source>
</evidence>
<protein>
    <submittedName>
        <fullName evidence="1">Uncharacterized protein</fullName>
    </submittedName>
</protein>